<feature type="transmembrane region" description="Helical" evidence="5">
    <location>
        <begin position="286"/>
        <end position="310"/>
    </location>
</feature>
<dbReference type="GO" id="GO:0015086">
    <property type="term" value="F:cadmium ion transmembrane transporter activity"/>
    <property type="evidence" value="ECO:0007669"/>
    <property type="project" value="TreeGrafter"/>
</dbReference>
<evidence type="ECO:0000313" key="6">
    <source>
        <dbReference type="EMBL" id="EHO17326.1"/>
    </source>
</evidence>
<protein>
    <submittedName>
        <fullName evidence="6">Uncharacterized protein</fullName>
    </submittedName>
</protein>
<keyword evidence="7" id="KW-1185">Reference proteome</keyword>
<feature type="transmembrane region" description="Helical" evidence="5">
    <location>
        <begin position="146"/>
        <end position="165"/>
    </location>
</feature>
<dbReference type="GO" id="GO:0005384">
    <property type="term" value="F:manganese ion transmembrane transporter activity"/>
    <property type="evidence" value="ECO:0007669"/>
    <property type="project" value="TreeGrafter"/>
</dbReference>
<feature type="transmembrane region" description="Helical" evidence="5">
    <location>
        <begin position="36"/>
        <end position="58"/>
    </location>
</feature>
<organism evidence="6 7">
    <name type="scientific">Stomatobaculum longum</name>
    <dbReference type="NCBI Taxonomy" id="796942"/>
    <lineage>
        <taxon>Bacteria</taxon>
        <taxon>Bacillati</taxon>
        <taxon>Bacillota</taxon>
        <taxon>Clostridia</taxon>
        <taxon>Lachnospirales</taxon>
        <taxon>Lachnospiraceae</taxon>
        <taxon>Stomatobaculum</taxon>
    </lineage>
</organism>
<feature type="transmembrane region" description="Helical" evidence="5">
    <location>
        <begin position="79"/>
        <end position="101"/>
    </location>
</feature>
<dbReference type="Proteomes" id="UP000018466">
    <property type="component" value="Unassembled WGS sequence"/>
</dbReference>
<sequence>MKSNQNSHSLSVKLGAAFLMATSAIGPGFLTQTSQFTAKYLASFAFVILCVIIMDAVAQTNIWSVIGVSGKRGQEIANAVLPGLGVFLTFLVVLGGLAFNIGNVGGVALGFDAMFGLHEKIGAVLGGALAICIFLSKSGKAAVDKVAQILGGIIILVMLFVAISSKPPVGEAVVRMFTPERPGSMVGPMLTLLGGSCGGYITFSGAHRLLDAGYGGNKDEVSHFRQSVLTGISVSGTVRILLFLCVLGVCTQGTALVTANVDAITSAKNPAAEAFRLAAGNLGYRLFGLALFSAGVTSVIGAAYTSVSFLKTLHPYVREHESQFIVGFIAFSTLVMAVLGGAKKMVIFAGAVNGLILPISLCCMLLACRNPKVVGKDYHHPMVLYIIGWVVVIFSAYLAITALPNLGKLFS</sequence>
<dbReference type="GeneID" id="86940690"/>
<dbReference type="InterPro" id="IPR001046">
    <property type="entry name" value="NRAMP_fam"/>
</dbReference>
<evidence type="ECO:0000256" key="5">
    <source>
        <dbReference type="SAM" id="Phobius"/>
    </source>
</evidence>
<feature type="transmembrane region" description="Helical" evidence="5">
    <location>
        <begin position="121"/>
        <end position="139"/>
    </location>
</feature>
<dbReference type="PANTHER" id="PTHR11706:SF2">
    <property type="entry name" value="TRANSPORTER PROTEIN"/>
    <property type="match status" value="1"/>
</dbReference>
<dbReference type="AlphaFoldDB" id="A0AA36Y5K8"/>
<feature type="transmembrane region" description="Helical" evidence="5">
    <location>
        <begin position="346"/>
        <end position="367"/>
    </location>
</feature>
<keyword evidence="2 5" id="KW-0812">Transmembrane</keyword>
<evidence type="ECO:0000256" key="1">
    <source>
        <dbReference type="ARBA" id="ARBA00004141"/>
    </source>
</evidence>
<dbReference type="RefSeq" id="WP_009532758.1">
    <property type="nucleotide sequence ID" value="NZ_CALJAI010000020.1"/>
</dbReference>
<feature type="transmembrane region" description="Helical" evidence="5">
    <location>
        <begin position="382"/>
        <end position="403"/>
    </location>
</feature>
<evidence type="ECO:0000256" key="3">
    <source>
        <dbReference type="ARBA" id="ARBA00022989"/>
    </source>
</evidence>
<name>A0AA36Y5K8_9FIRM</name>
<dbReference type="GO" id="GO:0005886">
    <property type="term" value="C:plasma membrane"/>
    <property type="evidence" value="ECO:0007669"/>
    <property type="project" value="TreeGrafter"/>
</dbReference>
<accession>A0AA36Y5K8</accession>
<comment type="subcellular location">
    <subcellularLocation>
        <location evidence="1">Membrane</location>
        <topology evidence="1">Multi-pass membrane protein</topology>
    </subcellularLocation>
</comment>
<reference evidence="6 7" key="1">
    <citation type="submission" date="2011-10" db="EMBL/GenBank/DDBJ databases">
        <title>The Genome Sequence of Lachnospiraceae bacterium ACC2.</title>
        <authorList>
            <consortium name="The Broad Institute Genome Sequencing Platform"/>
            <person name="Earl A."/>
            <person name="Ward D."/>
            <person name="Feldgarden M."/>
            <person name="Gevers D."/>
            <person name="Sizova M."/>
            <person name="Hazen A."/>
            <person name="Epstein S."/>
            <person name="Young S.K."/>
            <person name="Zeng Q."/>
            <person name="Gargeya S."/>
            <person name="Fitzgerald M."/>
            <person name="Haas B."/>
            <person name="Abouelleil A."/>
            <person name="Alvarado L."/>
            <person name="Arachchi H.M."/>
            <person name="Berlin A."/>
            <person name="Brown A."/>
            <person name="Chapman S.B."/>
            <person name="Chen Z."/>
            <person name="Dunbar C."/>
            <person name="Freedman E."/>
            <person name="Gearin G."/>
            <person name="Goldberg J."/>
            <person name="Griggs A."/>
            <person name="Gujja S."/>
            <person name="Heiman D."/>
            <person name="Howarth C."/>
            <person name="Larson L."/>
            <person name="Lui A."/>
            <person name="MacDonald P.J.P."/>
            <person name="Montmayeur A."/>
            <person name="Murphy C."/>
            <person name="Neiman D."/>
            <person name="Pearson M."/>
            <person name="Priest M."/>
            <person name="Roberts A."/>
            <person name="Saif S."/>
            <person name="Shea T."/>
            <person name="Shenoy N."/>
            <person name="Sisk P."/>
            <person name="Stolte C."/>
            <person name="Sykes S."/>
            <person name="Wortman J."/>
            <person name="Nusbaum C."/>
            <person name="Birren B."/>
        </authorList>
    </citation>
    <scope>NUCLEOTIDE SEQUENCE [LARGE SCALE GENOMIC DNA]</scope>
    <source>
        <strain evidence="6 7">ACC2</strain>
    </source>
</reference>
<feature type="transmembrane region" description="Helical" evidence="5">
    <location>
        <begin position="12"/>
        <end position="30"/>
    </location>
</feature>
<dbReference type="GO" id="GO:0034755">
    <property type="term" value="P:iron ion transmembrane transport"/>
    <property type="evidence" value="ECO:0007669"/>
    <property type="project" value="TreeGrafter"/>
</dbReference>
<feature type="transmembrane region" description="Helical" evidence="5">
    <location>
        <begin position="185"/>
        <end position="203"/>
    </location>
</feature>
<evidence type="ECO:0000313" key="7">
    <source>
        <dbReference type="Proteomes" id="UP000018466"/>
    </source>
</evidence>
<evidence type="ECO:0000256" key="4">
    <source>
        <dbReference type="ARBA" id="ARBA00023136"/>
    </source>
</evidence>
<evidence type="ECO:0000256" key="2">
    <source>
        <dbReference type="ARBA" id="ARBA00022692"/>
    </source>
</evidence>
<comment type="caution">
    <text evidence="6">The sequence shown here is derived from an EMBL/GenBank/DDBJ whole genome shotgun (WGS) entry which is preliminary data.</text>
</comment>
<feature type="transmembrane region" description="Helical" evidence="5">
    <location>
        <begin position="322"/>
        <end position="339"/>
    </location>
</feature>
<dbReference type="PANTHER" id="PTHR11706">
    <property type="entry name" value="SOLUTE CARRIER PROTEIN FAMILY 11 MEMBER"/>
    <property type="match status" value="1"/>
</dbReference>
<dbReference type="EMBL" id="AGEL01000006">
    <property type="protein sequence ID" value="EHO17326.1"/>
    <property type="molecule type" value="Genomic_DNA"/>
</dbReference>
<keyword evidence="3 5" id="KW-1133">Transmembrane helix</keyword>
<gene>
    <name evidence="6" type="ORF">HMPREF9623_00925</name>
</gene>
<keyword evidence="4 5" id="KW-0472">Membrane</keyword>
<dbReference type="Pfam" id="PF01566">
    <property type="entry name" value="Nramp"/>
    <property type="match status" value="1"/>
</dbReference>
<proteinExistence type="predicted"/>